<dbReference type="CTD" id="799840"/>
<dbReference type="InterPro" id="IPR043136">
    <property type="entry name" value="B30.2/SPRY_sf"/>
</dbReference>
<feature type="domain" description="B30.2/SPRY" evidence="10">
    <location>
        <begin position="341"/>
        <end position="538"/>
    </location>
</feature>
<evidence type="ECO:0000256" key="3">
    <source>
        <dbReference type="ARBA" id="ARBA00022771"/>
    </source>
</evidence>
<dbReference type="Proteomes" id="UP000504632">
    <property type="component" value="Chromosome 5"/>
</dbReference>
<dbReference type="Gene3D" id="2.60.120.920">
    <property type="match status" value="1"/>
</dbReference>
<dbReference type="GO" id="GO:0045087">
    <property type="term" value="P:innate immune response"/>
    <property type="evidence" value="ECO:0007669"/>
    <property type="project" value="UniProtKB-KW"/>
</dbReference>
<dbReference type="GO" id="GO:0005737">
    <property type="term" value="C:cytoplasm"/>
    <property type="evidence" value="ECO:0007669"/>
    <property type="project" value="UniProtKB-ARBA"/>
</dbReference>
<dbReference type="PRINTS" id="PR01407">
    <property type="entry name" value="BUTYPHLNCDUF"/>
</dbReference>
<dbReference type="Pfam" id="PF25600">
    <property type="entry name" value="TRIM_CC"/>
    <property type="match status" value="1"/>
</dbReference>
<organism evidence="11 12">
    <name type="scientific">Chanos chanos</name>
    <name type="common">Milkfish</name>
    <name type="synonym">Mugil chanos</name>
    <dbReference type="NCBI Taxonomy" id="29144"/>
    <lineage>
        <taxon>Eukaryota</taxon>
        <taxon>Metazoa</taxon>
        <taxon>Chordata</taxon>
        <taxon>Craniata</taxon>
        <taxon>Vertebrata</taxon>
        <taxon>Euteleostomi</taxon>
        <taxon>Actinopterygii</taxon>
        <taxon>Neopterygii</taxon>
        <taxon>Teleostei</taxon>
        <taxon>Ostariophysi</taxon>
        <taxon>Gonorynchiformes</taxon>
        <taxon>Chanidae</taxon>
        <taxon>Chanos</taxon>
    </lineage>
</organism>
<dbReference type="FunFam" id="2.60.120.920:FF:000004">
    <property type="entry name" value="Butyrophilin subfamily 1 member A1"/>
    <property type="match status" value="1"/>
</dbReference>
<dbReference type="CDD" id="cd19802">
    <property type="entry name" value="Bbox1_TRIM8-like"/>
    <property type="match status" value="1"/>
</dbReference>
<keyword evidence="5" id="KW-0391">Immunity</keyword>
<dbReference type="PROSITE" id="PS50119">
    <property type="entry name" value="ZF_BBOX"/>
    <property type="match status" value="1"/>
</dbReference>
<dbReference type="Pfam" id="PF00643">
    <property type="entry name" value="zf-B_box"/>
    <property type="match status" value="1"/>
</dbReference>
<sequence>MTSSSHLSEELFQCSVCLNMFTDPVSVPCGHSFCRSCICGVWTASGTRHCPKCSEVFAGSLELHDNAFAREMAEQIRSRRQNAPVRSLAAPGEVHCDVCPGRRELRAVRSCLVCLASYCEEHLAIHNNRFTKHTLVEPVQRLEERMCQKHERPLELFCRYDQKCICVLCTDTDHSTHHIVPVEREWAEKKSQLGGIQDNVRQMINERLQKVNEIKQSVEMSRKNTDKQIAESAEVFTVLLKSIERRRVELLEVMEEKQRTVERHAQTLIEELEREISGLKKRDVELEKLSHTEDHLHFLQTFLSVRSPPQHKDWSQISVHTVQCVGMLREALSQLDGQLRTHINRQTETELETISHYAVDLTLDPSTANPWLELSADGRRVSDGEIERSVPNNPQRFDTAPCVLARQAVTGGRSYWEVEVTNKTAWDLGVVRQSISRKGVVTLSPEDGYWAICLRKGKEYRACDKHSVLLKLPSKPHKVGLFVDFDEGCISFFDAGTRTHIYSFTGFSFIEPLLPFFNPEMSDSGHNRAPLVILPASEISGELPCEDITI</sequence>
<dbReference type="SMART" id="SM00336">
    <property type="entry name" value="BBOX"/>
    <property type="match status" value="1"/>
</dbReference>
<dbReference type="InParanoid" id="A0A6J2VFZ5"/>
<evidence type="ECO:0000259" key="8">
    <source>
        <dbReference type="PROSITE" id="PS50089"/>
    </source>
</evidence>
<dbReference type="SUPFAM" id="SSF57845">
    <property type="entry name" value="B-box zinc-binding domain"/>
    <property type="match status" value="1"/>
</dbReference>
<keyword evidence="2" id="KW-0479">Metal-binding</keyword>
<dbReference type="RefSeq" id="XP_030631850.1">
    <property type="nucleotide sequence ID" value="XM_030775990.1"/>
</dbReference>
<dbReference type="GO" id="GO:0008270">
    <property type="term" value="F:zinc ion binding"/>
    <property type="evidence" value="ECO:0007669"/>
    <property type="project" value="UniProtKB-KW"/>
</dbReference>
<dbReference type="PROSITE" id="PS50089">
    <property type="entry name" value="ZF_RING_2"/>
    <property type="match status" value="1"/>
</dbReference>
<evidence type="ECO:0000313" key="11">
    <source>
        <dbReference type="Proteomes" id="UP000504632"/>
    </source>
</evidence>
<evidence type="ECO:0000259" key="9">
    <source>
        <dbReference type="PROSITE" id="PS50119"/>
    </source>
</evidence>
<dbReference type="PROSITE" id="PS50188">
    <property type="entry name" value="B302_SPRY"/>
    <property type="match status" value="1"/>
</dbReference>
<dbReference type="SUPFAM" id="SSF57850">
    <property type="entry name" value="RING/U-box"/>
    <property type="match status" value="1"/>
</dbReference>
<dbReference type="InterPro" id="IPR017907">
    <property type="entry name" value="Znf_RING_CS"/>
</dbReference>
<feature type="domain" description="B box-type" evidence="9">
    <location>
        <begin position="142"/>
        <end position="182"/>
    </location>
</feature>
<evidence type="ECO:0000259" key="10">
    <source>
        <dbReference type="PROSITE" id="PS50188"/>
    </source>
</evidence>
<dbReference type="InterPro" id="IPR013320">
    <property type="entry name" value="ConA-like_dom_sf"/>
</dbReference>
<reference evidence="12" key="1">
    <citation type="submission" date="2025-08" db="UniProtKB">
        <authorList>
            <consortium name="RefSeq"/>
        </authorList>
    </citation>
    <scope>IDENTIFICATION</scope>
</reference>
<gene>
    <name evidence="12" type="primary">btr33</name>
</gene>
<dbReference type="InterPro" id="IPR003879">
    <property type="entry name" value="Butyrophylin_SPRY"/>
</dbReference>
<dbReference type="Pfam" id="PF13765">
    <property type="entry name" value="PRY"/>
    <property type="match status" value="1"/>
</dbReference>
<dbReference type="InterPro" id="IPR003877">
    <property type="entry name" value="SPRY_dom"/>
</dbReference>
<protein>
    <submittedName>
        <fullName evidence="12">E3 ubiquitin-protein ligase TRIM39</fullName>
    </submittedName>
</protein>
<dbReference type="InterPro" id="IPR058030">
    <property type="entry name" value="TRIM8/14/16/25/29/45/65_CC"/>
</dbReference>
<dbReference type="InterPro" id="IPR051051">
    <property type="entry name" value="E3_ubiq-ligase_TRIM/RNF"/>
</dbReference>
<keyword evidence="11" id="KW-1185">Reference proteome</keyword>
<dbReference type="InterPro" id="IPR000315">
    <property type="entry name" value="Znf_B-box"/>
</dbReference>
<dbReference type="CDD" id="cd19769">
    <property type="entry name" value="Bbox2_TRIM16-like"/>
    <property type="match status" value="1"/>
</dbReference>
<keyword evidence="3 6" id="KW-0863">Zinc-finger</keyword>
<dbReference type="CDD" id="cd13733">
    <property type="entry name" value="SPRY_PRY_C-I_1"/>
    <property type="match status" value="1"/>
</dbReference>
<dbReference type="SMART" id="SM00449">
    <property type="entry name" value="SPRY"/>
    <property type="match status" value="1"/>
</dbReference>
<keyword evidence="7" id="KW-0175">Coiled coil</keyword>
<dbReference type="GeneID" id="115813349"/>
<keyword evidence="1" id="KW-0399">Innate immunity</keyword>
<feature type="domain" description="RING-type" evidence="8">
    <location>
        <begin position="14"/>
        <end position="54"/>
    </location>
</feature>
<evidence type="ECO:0000256" key="2">
    <source>
        <dbReference type="ARBA" id="ARBA00022723"/>
    </source>
</evidence>
<dbReference type="OrthoDB" id="265776at2759"/>
<keyword evidence="4" id="KW-0862">Zinc</keyword>
<dbReference type="SUPFAM" id="SSF49899">
    <property type="entry name" value="Concanavalin A-like lectins/glucanases"/>
    <property type="match status" value="1"/>
</dbReference>
<dbReference type="InterPro" id="IPR001841">
    <property type="entry name" value="Znf_RING"/>
</dbReference>
<dbReference type="InterPro" id="IPR013083">
    <property type="entry name" value="Znf_RING/FYVE/PHD"/>
</dbReference>
<dbReference type="Gene3D" id="3.30.40.10">
    <property type="entry name" value="Zinc/RING finger domain, C3HC4 (zinc finger)"/>
    <property type="match status" value="1"/>
</dbReference>
<evidence type="ECO:0000256" key="4">
    <source>
        <dbReference type="ARBA" id="ARBA00022833"/>
    </source>
</evidence>
<evidence type="ECO:0000256" key="5">
    <source>
        <dbReference type="ARBA" id="ARBA00022859"/>
    </source>
</evidence>
<feature type="coiled-coil region" evidence="7">
    <location>
        <begin position="240"/>
        <end position="289"/>
    </location>
</feature>
<evidence type="ECO:0000313" key="12">
    <source>
        <dbReference type="RefSeq" id="XP_030631850.1"/>
    </source>
</evidence>
<dbReference type="AlphaFoldDB" id="A0A6J2VFZ5"/>
<name>A0A6J2VFZ5_CHACN</name>
<dbReference type="Pfam" id="PF00622">
    <property type="entry name" value="SPRY"/>
    <property type="match status" value="1"/>
</dbReference>
<evidence type="ECO:0000256" key="6">
    <source>
        <dbReference type="PROSITE-ProRule" id="PRU00024"/>
    </source>
</evidence>
<dbReference type="Pfam" id="PF13445">
    <property type="entry name" value="zf-RING_UBOX"/>
    <property type="match status" value="1"/>
</dbReference>
<dbReference type="InterPro" id="IPR027370">
    <property type="entry name" value="Znf-RING_euk"/>
</dbReference>
<dbReference type="SMART" id="SM00589">
    <property type="entry name" value="PRY"/>
    <property type="match status" value="1"/>
</dbReference>
<dbReference type="SMART" id="SM00184">
    <property type="entry name" value="RING"/>
    <property type="match status" value="1"/>
</dbReference>
<dbReference type="InterPro" id="IPR001870">
    <property type="entry name" value="B30.2/SPRY"/>
</dbReference>
<dbReference type="PROSITE" id="PS00518">
    <property type="entry name" value="ZF_RING_1"/>
    <property type="match status" value="1"/>
</dbReference>
<dbReference type="PANTHER" id="PTHR25465">
    <property type="entry name" value="B-BOX DOMAIN CONTAINING"/>
    <property type="match status" value="1"/>
</dbReference>
<accession>A0A6J2VFZ5</accession>
<dbReference type="Gene3D" id="4.10.830.40">
    <property type="match status" value="1"/>
</dbReference>
<dbReference type="Gene3D" id="3.30.160.60">
    <property type="entry name" value="Classic Zinc Finger"/>
    <property type="match status" value="1"/>
</dbReference>
<evidence type="ECO:0000256" key="1">
    <source>
        <dbReference type="ARBA" id="ARBA00022588"/>
    </source>
</evidence>
<evidence type="ECO:0000256" key="7">
    <source>
        <dbReference type="SAM" id="Coils"/>
    </source>
</evidence>
<dbReference type="InterPro" id="IPR006574">
    <property type="entry name" value="PRY"/>
</dbReference>
<dbReference type="PANTHER" id="PTHR25465:SF32">
    <property type="entry name" value="BLOODTHIRSTY-RELATED GENE FAMILY, MEMBER 16 ISOFORM X1-RELATED"/>
    <property type="match status" value="1"/>
</dbReference>
<proteinExistence type="predicted"/>